<evidence type="ECO:0000256" key="8">
    <source>
        <dbReference type="ARBA" id="ARBA00049547"/>
    </source>
</evidence>
<dbReference type="GO" id="GO:0003884">
    <property type="term" value="F:D-amino-acid oxidase activity"/>
    <property type="evidence" value="ECO:0007669"/>
    <property type="project" value="UniProtKB-EC"/>
</dbReference>
<keyword evidence="3" id="KW-0285">Flavoprotein</keyword>
<dbReference type="SUPFAM" id="SSF54373">
    <property type="entry name" value="FAD-linked reductases, C-terminal domain"/>
    <property type="match status" value="1"/>
</dbReference>
<dbReference type="EC" id="1.4.3.3" evidence="6"/>
<feature type="domain" description="FAD dependent oxidoreductase" evidence="9">
    <location>
        <begin position="6"/>
        <end position="323"/>
    </location>
</feature>
<keyword evidence="4" id="KW-0274">FAD</keyword>
<evidence type="ECO:0000256" key="1">
    <source>
        <dbReference type="ARBA" id="ARBA00001974"/>
    </source>
</evidence>
<evidence type="ECO:0000256" key="4">
    <source>
        <dbReference type="ARBA" id="ARBA00022827"/>
    </source>
</evidence>
<dbReference type="InterPro" id="IPR006076">
    <property type="entry name" value="FAD-dep_OxRdtase"/>
</dbReference>
<comment type="similarity">
    <text evidence="2">Belongs to the DAMOX/DASOX family.</text>
</comment>
<name>A0A6M8HQW9_9PROT</name>
<dbReference type="PANTHER" id="PTHR11530:SF11">
    <property type="entry name" value="D-ASPARTATE OXIDASE"/>
    <property type="match status" value="1"/>
</dbReference>
<dbReference type="InterPro" id="IPR023209">
    <property type="entry name" value="DAO"/>
</dbReference>
<gene>
    <name evidence="10" type="ORF">HN018_11765</name>
</gene>
<dbReference type="AlphaFoldDB" id="A0A6M8HQW9"/>
<evidence type="ECO:0000256" key="3">
    <source>
        <dbReference type="ARBA" id="ARBA00022630"/>
    </source>
</evidence>
<dbReference type="PANTHER" id="PTHR11530">
    <property type="entry name" value="D-AMINO ACID OXIDASE"/>
    <property type="match status" value="1"/>
</dbReference>
<dbReference type="Gene3D" id="3.30.9.10">
    <property type="entry name" value="D-Amino Acid Oxidase, subunit A, domain 2"/>
    <property type="match status" value="1"/>
</dbReference>
<sequence length="332" mass="35824">MNVPAILVRGGGVAGLAAAVTLAERGAAVTLVEAGSRIGSGASWKAGGMLSPWCEAETAPAGFTERSMPSLDWWRARVPETRTAGSLVLALSRDGAELARFARRTTGHETLDRAGIDALEPDLQGRFARGLFYPGEAHLDPRVALPALVHRLEALGGRVVLDQPERPAGRFDHIVDCRGVGARTVLPGLRGVRGEMLLLRGRGIMLNRPVRLLHPRFPLYIVPRDTKDDEEGTRIFMVGATMLESEERGPPRLRSMMELMSAAFALHPAFAEAEILEIAADLRPSFGDNMPRLVREGGTICMNGMYRHGFLLAPVLAGEIADMLMPRATGNA</sequence>
<dbReference type="RefSeq" id="WP_171835569.1">
    <property type="nucleotide sequence ID" value="NZ_CP053708.1"/>
</dbReference>
<dbReference type="EMBL" id="CP053708">
    <property type="protein sequence ID" value="QKE90621.1"/>
    <property type="molecule type" value="Genomic_DNA"/>
</dbReference>
<dbReference type="GO" id="GO:0071949">
    <property type="term" value="F:FAD binding"/>
    <property type="evidence" value="ECO:0007669"/>
    <property type="project" value="InterPro"/>
</dbReference>
<evidence type="ECO:0000256" key="6">
    <source>
        <dbReference type="ARBA" id="ARBA00039101"/>
    </source>
</evidence>
<comment type="cofactor">
    <cofactor evidence="1">
        <name>FAD</name>
        <dbReference type="ChEBI" id="CHEBI:57692"/>
    </cofactor>
</comment>
<accession>A0A6M8HQW9</accession>
<evidence type="ECO:0000259" key="9">
    <source>
        <dbReference type="Pfam" id="PF01266"/>
    </source>
</evidence>
<comment type="catalytic activity">
    <reaction evidence="8">
        <text>a D-alpha-amino acid + O2 + H2O = a 2-oxocarboxylate + H2O2 + NH4(+)</text>
        <dbReference type="Rhea" id="RHEA:21816"/>
        <dbReference type="ChEBI" id="CHEBI:15377"/>
        <dbReference type="ChEBI" id="CHEBI:15379"/>
        <dbReference type="ChEBI" id="CHEBI:16240"/>
        <dbReference type="ChEBI" id="CHEBI:28938"/>
        <dbReference type="ChEBI" id="CHEBI:35179"/>
        <dbReference type="ChEBI" id="CHEBI:59871"/>
        <dbReference type="EC" id="1.4.3.3"/>
    </reaction>
    <physiologicalReaction direction="left-to-right" evidence="8">
        <dbReference type="Rhea" id="RHEA:21817"/>
    </physiologicalReaction>
</comment>
<evidence type="ECO:0000256" key="2">
    <source>
        <dbReference type="ARBA" id="ARBA00006730"/>
    </source>
</evidence>
<evidence type="ECO:0000313" key="10">
    <source>
        <dbReference type="EMBL" id="QKE90621.1"/>
    </source>
</evidence>
<proteinExistence type="inferred from homology"/>
<dbReference type="KEGG" id="lck:HN018_11765"/>
<dbReference type="GO" id="GO:0046416">
    <property type="term" value="P:D-amino acid metabolic process"/>
    <property type="evidence" value="ECO:0007669"/>
    <property type="project" value="InterPro"/>
</dbReference>
<evidence type="ECO:0000256" key="7">
    <source>
        <dbReference type="ARBA" id="ARBA00039751"/>
    </source>
</evidence>
<dbReference type="SUPFAM" id="SSF51971">
    <property type="entry name" value="Nucleotide-binding domain"/>
    <property type="match status" value="1"/>
</dbReference>
<dbReference type="InterPro" id="IPR036188">
    <property type="entry name" value="FAD/NAD-bd_sf"/>
</dbReference>
<evidence type="ECO:0000313" key="11">
    <source>
        <dbReference type="Proteomes" id="UP000500767"/>
    </source>
</evidence>
<reference evidence="10 11" key="1">
    <citation type="journal article" date="2014" name="World J. Microbiol. Biotechnol.">
        <title>Biodiversity and physiological characteristics of Antarctic and Arctic lichens-associated bacteria.</title>
        <authorList>
            <person name="Lee Y.M."/>
            <person name="Kim E.H."/>
            <person name="Lee H.K."/>
            <person name="Hong S.G."/>
        </authorList>
    </citation>
    <scope>NUCLEOTIDE SEQUENCE [LARGE SCALE GENOMIC DNA]</scope>
    <source>
        <strain evidence="10 11">PAMC 26569</strain>
    </source>
</reference>
<dbReference type="Pfam" id="PF01266">
    <property type="entry name" value="DAO"/>
    <property type="match status" value="1"/>
</dbReference>
<evidence type="ECO:0000256" key="5">
    <source>
        <dbReference type="ARBA" id="ARBA00023002"/>
    </source>
</evidence>
<dbReference type="Proteomes" id="UP000500767">
    <property type="component" value="Chromosome"/>
</dbReference>
<keyword evidence="5" id="KW-0560">Oxidoreductase</keyword>
<dbReference type="Gene3D" id="3.50.50.60">
    <property type="entry name" value="FAD/NAD(P)-binding domain"/>
    <property type="match status" value="1"/>
</dbReference>
<organism evidence="10 11">
    <name type="scientific">Lichenicola cladoniae</name>
    <dbReference type="NCBI Taxonomy" id="1484109"/>
    <lineage>
        <taxon>Bacteria</taxon>
        <taxon>Pseudomonadati</taxon>
        <taxon>Pseudomonadota</taxon>
        <taxon>Alphaproteobacteria</taxon>
        <taxon>Acetobacterales</taxon>
        <taxon>Acetobacteraceae</taxon>
        <taxon>Lichenicola</taxon>
    </lineage>
</organism>
<protein>
    <recommendedName>
        <fullName evidence="7">D-amino-acid oxidase</fullName>
        <ecNumber evidence="6">1.4.3.3</ecNumber>
    </recommendedName>
</protein>
<keyword evidence="11" id="KW-1185">Reference proteome</keyword>